<keyword evidence="10" id="KW-0325">Glycoprotein</keyword>
<evidence type="ECO:0000256" key="4">
    <source>
        <dbReference type="ARBA" id="ARBA00022502"/>
    </source>
</evidence>
<dbReference type="InterPro" id="IPR017850">
    <property type="entry name" value="Alkaline_phosphatase_core_sf"/>
</dbReference>
<feature type="transmembrane region" description="Helical" evidence="11">
    <location>
        <begin position="6"/>
        <end position="25"/>
    </location>
</feature>
<keyword evidence="9 11" id="KW-0472">Membrane</keyword>
<reference evidence="12 13" key="1">
    <citation type="submission" date="2019-08" db="EMBL/GenBank/DDBJ databases">
        <title>Draft genome sequences of two oriental melons (Cucumis melo L. var makuwa).</title>
        <authorList>
            <person name="Kwon S.-Y."/>
        </authorList>
    </citation>
    <scope>NUCLEOTIDE SEQUENCE [LARGE SCALE GENOMIC DNA]</scope>
    <source>
        <strain evidence="13">cv. Chang Bougi</strain>
        <tissue evidence="12">Leaf</tissue>
    </source>
</reference>
<dbReference type="GO" id="GO:0051377">
    <property type="term" value="F:mannose-ethanolamine phosphotransferase activity"/>
    <property type="evidence" value="ECO:0007669"/>
    <property type="project" value="InterPro"/>
</dbReference>
<sequence>MKKWSLLWPFWAILAIHGVAILIFVKGFLLTRTELPYFSHCSDVSQSPCFTLDSLSHSNPSVPSPSHKANFSRCWTNPTVNRIIIIVFDALRFDFVAPSSFFEESKPWMDKLRVLHKMASERGSSAKIFKAIADPPTTSLQRLKGITTGGLPTFIDIGNSFGAPAIIEDNLIHQLVQNGKRVVMMGDDTWMQLFPNHFQKAFPYPSFNVKDLHTVDNGCIEHLLPSLYENDWDVLIAHFLGVDHAGHIFGVDSSPMFEKLEQYNTVLEKVVDVLESQSKTGGLHENTLLLVMGDHGQTLNGDHGGGSAEEVETSLFAMSFNKLSGSLPSEFGTSSCQLDSRWYGLAGGGDFEFSLKGEWITTLVFYQMIVEFLLHPLFRERGSLMDRWGVLFYGYLGERNDLMFHGRKRDHDEQGREICTSSIQQLDFPVTLSALLGIPFPYGSIGRVNPELYALGAGSMKFDGMKVGSYLNQSGGWMQNYVNALCINSWQVKRYIDNYTASSVIGFSDEDLLHTRSLYDDAMENWSHISKGLLSNDDGSDNISSIKRQIERYSNFLASVAELARSKWTEFNLKMMTLGFGLMLASLLIHFLAIKRVSKLTANEDCGTTFELMLSCFLVAILEEGKVTSFLLATTAIIMLRYSIAKQKHFLKVVIFLLLMIYCRFTIEVGLLKQADTSAFLKVYPSWVLEIASLLPGWTYVTEAVPIIALILLVQLLLKNVAGRQSKGIWQFVVYGTIFCYILTGVHWALENDVLHFVPAVDSIGKNCIPRIIYAIGLGQLSLLLFRKLFGEDKSLNCRKTLVTKTVAMLAAWSPTVIILAGKQGSLVALASVLGGYCIISMDNLKHGGDGNDRILTVDSLPVTQWSLFAICLFFSSGHWCAFDGLRYAAAFIGFDEFVLVRQAVLLMIDTFGFSIILPIFGLPFIVANKYSSTHAAKVESALFMGLSQAYLMYGLVMAVPVTATILCVILQRRHLMVWGLFAPKFVFDVVALILTDGMFVLGIGVSLLHLMGIFGSSVKKTSI</sequence>
<comment type="subcellular location">
    <subcellularLocation>
        <location evidence="1">Endoplasmic reticulum membrane</location>
        <topology evidence="1">Multi-pass membrane protein</topology>
    </subcellularLocation>
</comment>
<name>A0A5D3BCK0_CUCMM</name>
<dbReference type="Gene3D" id="3.40.720.10">
    <property type="entry name" value="Alkaline Phosphatase, subunit A"/>
    <property type="match status" value="1"/>
</dbReference>
<dbReference type="GO" id="GO:0006506">
    <property type="term" value="P:GPI anchor biosynthetic process"/>
    <property type="evidence" value="ECO:0007669"/>
    <property type="project" value="UniProtKB-UniPathway"/>
</dbReference>
<feature type="transmembrane region" description="Helical" evidence="11">
    <location>
        <begin position="730"/>
        <end position="750"/>
    </location>
</feature>
<evidence type="ECO:0000256" key="9">
    <source>
        <dbReference type="ARBA" id="ARBA00023136"/>
    </source>
</evidence>
<evidence type="ECO:0000256" key="2">
    <source>
        <dbReference type="ARBA" id="ARBA00004687"/>
    </source>
</evidence>
<evidence type="ECO:0000256" key="1">
    <source>
        <dbReference type="ARBA" id="ARBA00004477"/>
    </source>
</evidence>
<dbReference type="UniPathway" id="UPA00196"/>
<evidence type="ECO:0000256" key="10">
    <source>
        <dbReference type="ARBA" id="ARBA00023180"/>
    </source>
</evidence>
<dbReference type="AlphaFoldDB" id="A0A5D3BCK0"/>
<proteinExistence type="inferred from homology"/>
<evidence type="ECO:0000256" key="5">
    <source>
        <dbReference type="ARBA" id="ARBA00022679"/>
    </source>
</evidence>
<feature type="transmembrane region" description="Helical" evidence="11">
    <location>
        <begin position="866"/>
        <end position="886"/>
    </location>
</feature>
<dbReference type="PANTHER" id="PTHR23071">
    <property type="entry name" value="PHOSPHATIDYLINOSITOL GLYCAN"/>
    <property type="match status" value="1"/>
</dbReference>
<evidence type="ECO:0000256" key="11">
    <source>
        <dbReference type="SAM" id="Phobius"/>
    </source>
</evidence>
<protein>
    <submittedName>
        <fullName evidence="12">GPI ethanolamine phosphate transferase 3 isoform X2</fullName>
    </submittedName>
</protein>
<dbReference type="GO" id="GO:0005789">
    <property type="term" value="C:endoplasmic reticulum membrane"/>
    <property type="evidence" value="ECO:0007669"/>
    <property type="project" value="UniProtKB-SubCell"/>
</dbReference>
<feature type="transmembrane region" description="Helical" evidence="11">
    <location>
        <begin position="950"/>
        <end position="972"/>
    </location>
</feature>
<feature type="transmembrane region" description="Helical" evidence="11">
    <location>
        <begin position="992"/>
        <end position="1015"/>
    </location>
</feature>
<evidence type="ECO:0000256" key="7">
    <source>
        <dbReference type="ARBA" id="ARBA00022824"/>
    </source>
</evidence>
<feature type="transmembrane region" description="Helical" evidence="11">
    <location>
        <begin position="697"/>
        <end position="718"/>
    </location>
</feature>
<feature type="transmembrane region" description="Helical" evidence="11">
    <location>
        <begin position="650"/>
        <end position="667"/>
    </location>
</feature>
<keyword evidence="8 11" id="KW-1133">Transmembrane helix</keyword>
<comment type="similarity">
    <text evidence="3">Belongs to the PIGG/PIGN/PIGO family. PIGO subfamily.</text>
</comment>
<dbReference type="SUPFAM" id="SSF53649">
    <property type="entry name" value="Alkaline phosphatase-like"/>
    <property type="match status" value="1"/>
</dbReference>
<dbReference type="InterPro" id="IPR039524">
    <property type="entry name" value="PIGO/GPI13"/>
</dbReference>
<evidence type="ECO:0000313" key="13">
    <source>
        <dbReference type="Proteomes" id="UP000321947"/>
    </source>
</evidence>
<keyword evidence="7" id="KW-0256">Endoplasmic reticulum</keyword>
<feature type="transmembrane region" description="Helical" evidence="11">
    <location>
        <begin position="772"/>
        <end position="790"/>
    </location>
</feature>
<dbReference type="PANTHER" id="PTHR23071:SF1">
    <property type="entry name" value="GPI ETHANOLAMINE PHOSPHATE TRANSFERASE 3"/>
    <property type="match status" value="1"/>
</dbReference>
<comment type="caution">
    <text evidence="12">The sequence shown here is derived from an EMBL/GenBank/DDBJ whole genome shotgun (WGS) entry which is preliminary data.</text>
</comment>
<accession>A0A5D3BCK0</accession>
<keyword evidence="5 12" id="KW-0808">Transferase</keyword>
<gene>
    <name evidence="12" type="ORF">E5676_scaffold10G00010</name>
</gene>
<feature type="transmembrane region" description="Helical" evidence="11">
    <location>
        <begin position="906"/>
        <end position="929"/>
    </location>
</feature>
<keyword evidence="4" id="KW-0337">GPI-anchor biosynthesis</keyword>
<feature type="transmembrane region" description="Helical" evidence="11">
    <location>
        <begin position="575"/>
        <end position="592"/>
    </location>
</feature>
<dbReference type="EMBL" id="SSTD01019198">
    <property type="protein sequence ID" value="TYJ96847.1"/>
    <property type="molecule type" value="Genomic_DNA"/>
</dbReference>
<evidence type="ECO:0000313" key="12">
    <source>
        <dbReference type="EMBL" id="TYJ96847.1"/>
    </source>
</evidence>
<dbReference type="InterPro" id="IPR037675">
    <property type="entry name" value="PIG-O_N"/>
</dbReference>
<keyword evidence="6 11" id="KW-0812">Transmembrane</keyword>
<feature type="transmembrane region" description="Helical" evidence="11">
    <location>
        <begin position="827"/>
        <end position="845"/>
    </location>
</feature>
<evidence type="ECO:0000256" key="6">
    <source>
        <dbReference type="ARBA" id="ARBA00022692"/>
    </source>
</evidence>
<evidence type="ECO:0000256" key="8">
    <source>
        <dbReference type="ARBA" id="ARBA00022989"/>
    </source>
</evidence>
<evidence type="ECO:0000256" key="3">
    <source>
        <dbReference type="ARBA" id="ARBA00008695"/>
    </source>
</evidence>
<organism evidence="12 13">
    <name type="scientific">Cucumis melo var. makuwa</name>
    <name type="common">Oriental melon</name>
    <dbReference type="NCBI Taxonomy" id="1194695"/>
    <lineage>
        <taxon>Eukaryota</taxon>
        <taxon>Viridiplantae</taxon>
        <taxon>Streptophyta</taxon>
        <taxon>Embryophyta</taxon>
        <taxon>Tracheophyta</taxon>
        <taxon>Spermatophyta</taxon>
        <taxon>Magnoliopsida</taxon>
        <taxon>eudicotyledons</taxon>
        <taxon>Gunneridae</taxon>
        <taxon>Pentapetalae</taxon>
        <taxon>rosids</taxon>
        <taxon>fabids</taxon>
        <taxon>Cucurbitales</taxon>
        <taxon>Cucurbitaceae</taxon>
        <taxon>Benincaseae</taxon>
        <taxon>Cucumis</taxon>
    </lineage>
</organism>
<dbReference type="Pfam" id="PF01663">
    <property type="entry name" value="Phosphodiest"/>
    <property type="match status" value="1"/>
</dbReference>
<dbReference type="Proteomes" id="UP000321947">
    <property type="component" value="Unassembled WGS sequence"/>
</dbReference>
<comment type="pathway">
    <text evidence="2">Glycolipid biosynthesis; glycosylphosphatidylinositol-anchor biosynthesis.</text>
</comment>
<dbReference type="CDD" id="cd16023">
    <property type="entry name" value="GPI_EPT_3"/>
    <property type="match status" value="1"/>
</dbReference>
<dbReference type="InterPro" id="IPR002591">
    <property type="entry name" value="Phosphodiest/P_Trfase"/>
</dbReference>